<dbReference type="KEGG" id="mtr:11440896"/>
<reference evidence="2 5" key="1">
    <citation type="journal article" date="2011" name="Nature">
        <title>The Medicago genome provides insight into the evolution of rhizobial symbioses.</title>
        <authorList>
            <person name="Young N.D."/>
            <person name="Debelle F."/>
            <person name="Oldroyd G.E."/>
            <person name="Geurts R."/>
            <person name="Cannon S.B."/>
            <person name="Udvardi M.K."/>
            <person name="Benedito V.A."/>
            <person name="Mayer K.F."/>
            <person name="Gouzy J."/>
            <person name="Schoof H."/>
            <person name="Van de Peer Y."/>
            <person name="Proost S."/>
            <person name="Cook D.R."/>
            <person name="Meyers B.C."/>
            <person name="Spannagl M."/>
            <person name="Cheung F."/>
            <person name="De Mita S."/>
            <person name="Krishnakumar V."/>
            <person name="Gundlach H."/>
            <person name="Zhou S."/>
            <person name="Mudge J."/>
            <person name="Bharti A.K."/>
            <person name="Murray J.D."/>
            <person name="Naoumkina M.A."/>
            <person name="Rosen B."/>
            <person name="Silverstein K.A."/>
            <person name="Tang H."/>
            <person name="Rombauts S."/>
            <person name="Zhao P.X."/>
            <person name="Zhou P."/>
            <person name="Barbe V."/>
            <person name="Bardou P."/>
            <person name="Bechner M."/>
            <person name="Bellec A."/>
            <person name="Berger A."/>
            <person name="Berges H."/>
            <person name="Bidwell S."/>
            <person name="Bisseling T."/>
            <person name="Choisne N."/>
            <person name="Couloux A."/>
            <person name="Denny R."/>
            <person name="Deshpande S."/>
            <person name="Dai X."/>
            <person name="Doyle J.J."/>
            <person name="Dudez A.M."/>
            <person name="Farmer A.D."/>
            <person name="Fouteau S."/>
            <person name="Franken C."/>
            <person name="Gibelin C."/>
            <person name="Gish J."/>
            <person name="Goldstein S."/>
            <person name="Gonzalez A.J."/>
            <person name="Green P.J."/>
            <person name="Hallab A."/>
            <person name="Hartog M."/>
            <person name="Hua A."/>
            <person name="Humphray S.J."/>
            <person name="Jeong D.H."/>
            <person name="Jing Y."/>
            <person name="Jocker A."/>
            <person name="Kenton S.M."/>
            <person name="Kim D.J."/>
            <person name="Klee K."/>
            <person name="Lai H."/>
            <person name="Lang C."/>
            <person name="Lin S."/>
            <person name="Macmil S.L."/>
            <person name="Magdelenat G."/>
            <person name="Matthews L."/>
            <person name="McCorrison J."/>
            <person name="Monaghan E.L."/>
            <person name="Mun J.H."/>
            <person name="Najar F.Z."/>
            <person name="Nicholson C."/>
            <person name="Noirot C."/>
            <person name="O'Bleness M."/>
            <person name="Paule C.R."/>
            <person name="Poulain J."/>
            <person name="Prion F."/>
            <person name="Qin B."/>
            <person name="Qu C."/>
            <person name="Retzel E.F."/>
            <person name="Riddle C."/>
            <person name="Sallet E."/>
            <person name="Samain S."/>
            <person name="Samson N."/>
            <person name="Sanders I."/>
            <person name="Saurat O."/>
            <person name="Scarpelli C."/>
            <person name="Schiex T."/>
            <person name="Segurens B."/>
            <person name="Severin A.J."/>
            <person name="Sherrier D.J."/>
            <person name="Shi R."/>
            <person name="Sims S."/>
            <person name="Singer S.R."/>
            <person name="Sinharoy S."/>
            <person name="Sterck L."/>
            <person name="Viollet A."/>
            <person name="Wang B.B."/>
            <person name="Wang K."/>
            <person name="Wang M."/>
            <person name="Wang X."/>
            <person name="Warfsmann J."/>
            <person name="Weissenbach J."/>
            <person name="White D.D."/>
            <person name="White J.D."/>
            <person name="Wiley G.B."/>
            <person name="Wincker P."/>
            <person name="Xing Y."/>
            <person name="Yang L."/>
            <person name="Yao Z."/>
            <person name="Ying F."/>
            <person name="Zhai J."/>
            <person name="Zhou L."/>
            <person name="Zuber A."/>
            <person name="Denarie J."/>
            <person name="Dixon R.A."/>
            <person name="May G.D."/>
            <person name="Schwartz D.C."/>
            <person name="Rogers J."/>
            <person name="Quetier F."/>
            <person name="Town C.D."/>
            <person name="Roe B.A."/>
        </authorList>
    </citation>
    <scope>NUCLEOTIDE SEQUENCE [LARGE SCALE GENOMIC DNA]</scope>
    <source>
        <strain evidence="2">A17</strain>
        <strain evidence="4 5">cv. Jemalong A17</strain>
    </source>
</reference>
<dbReference type="AlphaFoldDB" id="G7LAV9"/>
<feature type="compositionally biased region" description="Polar residues" evidence="1">
    <location>
        <begin position="80"/>
        <end position="102"/>
    </location>
</feature>
<evidence type="ECO:0000313" key="2">
    <source>
        <dbReference type="EMBL" id="AET02018.1"/>
    </source>
</evidence>
<organism evidence="2 5">
    <name type="scientific">Medicago truncatula</name>
    <name type="common">Barrel medic</name>
    <name type="synonym">Medicago tribuloides</name>
    <dbReference type="NCBI Taxonomy" id="3880"/>
    <lineage>
        <taxon>Eukaryota</taxon>
        <taxon>Viridiplantae</taxon>
        <taxon>Streptophyta</taxon>
        <taxon>Embryophyta</taxon>
        <taxon>Tracheophyta</taxon>
        <taxon>Spermatophyta</taxon>
        <taxon>Magnoliopsida</taxon>
        <taxon>eudicotyledons</taxon>
        <taxon>Gunneridae</taxon>
        <taxon>Pentapetalae</taxon>
        <taxon>rosids</taxon>
        <taxon>fabids</taxon>
        <taxon>Fabales</taxon>
        <taxon>Fabaceae</taxon>
        <taxon>Papilionoideae</taxon>
        <taxon>50 kb inversion clade</taxon>
        <taxon>NPAAA clade</taxon>
        <taxon>Hologalegina</taxon>
        <taxon>IRL clade</taxon>
        <taxon>Trifolieae</taxon>
        <taxon>Medicago</taxon>
    </lineage>
</organism>
<evidence type="ECO:0000313" key="4">
    <source>
        <dbReference type="EnsemblPlants" id="AET02018"/>
    </source>
</evidence>
<reference evidence="3" key="5">
    <citation type="journal article" date="2018" name="Nat. Plants">
        <title>Whole-genome landscape of Medicago truncatula symbiotic genes.</title>
        <authorList>
            <person name="Pecrix Y."/>
            <person name="Gamas P."/>
            <person name="Carrere S."/>
        </authorList>
    </citation>
    <scope>NUCLEOTIDE SEQUENCE</scope>
    <source>
        <tissue evidence="3">Leaves</tissue>
    </source>
</reference>
<dbReference type="Gramene" id="rna45717">
    <property type="protein sequence ID" value="RHN39671.1"/>
    <property type="gene ID" value="gene45717"/>
</dbReference>
<evidence type="ECO:0000256" key="1">
    <source>
        <dbReference type="SAM" id="MobiDB-lite"/>
    </source>
</evidence>
<sequence length="207" mass="22872">MANNHQPSLRPWSRFASLRSVTEAKGRTPEPSSAQNVADPSLETSQSQQKNTSFILNNSNSNAAKSQPTTTEHIHIPNSKIENSNVNGNDSLQKVPNKNCSSDSEEYSGIRKITIGGENKGACMKIIQTRKKPNQLHKMENLKIKGYDDQSKKVRTISSPPMVGVYMNSNVQCVNNSLLLHASCTHHDPGVQLTLSKKPFGKGYIKW</sequence>
<feature type="compositionally biased region" description="Polar residues" evidence="1">
    <location>
        <begin position="30"/>
        <end position="71"/>
    </location>
</feature>
<dbReference type="PaxDb" id="3880-AET02018"/>
<evidence type="ECO:0000313" key="6">
    <source>
        <dbReference type="Proteomes" id="UP000265566"/>
    </source>
</evidence>
<feature type="region of interest" description="Disordered" evidence="1">
    <location>
        <begin position="1"/>
        <end position="104"/>
    </location>
</feature>
<dbReference type="PANTHER" id="PTHR33472:SF1">
    <property type="entry name" value="EXTENSIN-RELATED"/>
    <property type="match status" value="1"/>
</dbReference>
<dbReference type="HOGENOM" id="CLU_1274215_0_0_1"/>
<name>G7LAV9_MEDTR</name>
<proteinExistence type="predicted"/>
<dbReference type="EnsemblPlants" id="AET02018">
    <property type="protein sequence ID" value="AET02018"/>
    <property type="gene ID" value="MTR_8g027290"/>
</dbReference>
<gene>
    <name evidence="4" type="primary">11440896</name>
    <name evidence="2" type="ordered locus">MTR_8g027290</name>
    <name evidence="3" type="ORF">MtrunA17_Chr8g0346341</name>
</gene>
<dbReference type="Proteomes" id="UP000002051">
    <property type="component" value="Chromosome 8"/>
</dbReference>
<dbReference type="EMBL" id="CM001224">
    <property type="protein sequence ID" value="AET02018.1"/>
    <property type="molecule type" value="Genomic_DNA"/>
</dbReference>
<dbReference type="PANTHER" id="PTHR33472">
    <property type="entry name" value="OS01G0106600 PROTEIN"/>
    <property type="match status" value="1"/>
</dbReference>
<reference evidence="6" key="4">
    <citation type="journal article" date="2018" name="Nat. Plants">
        <title>Whole-genome landscape of Medicago truncatula symbiotic genes.</title>
        <authorList>
            <person name="Pecrix Y."/>
            <person name="Staton S.E."/>
            <person name="Sallet E."/>
            <person name="Lelandais-Briere C."/>
            <person name="Moreau S."/>
            <person name="Carrere S."/>
            <person name="Blein T."/>
            <person name="Jardinaud M.F."/>
            <person name="Latrasse D."/>
            <person name="Zouine M."/>
            <person name="Zahm M."/>
            <person name="Kreplak J."/>
            <person name="Mayjonade B."/>
            <person name="Satge C."/>
            <person name="Perez M."/>
            <person name="Cauet S."/>
            <person name="Marande W."/>
            <person name="Chantry-Darmon C."/>
            <person name="Lopez-Roques C."/>
            <person name="Bouchez O."/>
            <person name="Berard A."/>
            <person name="Debelle F."/>
            <person name="Munos S."/>
            <person name="Bendahmane A."/>
            <person name="Berges H."/>
            <person name="Niebel A."/>
            <person name="Buitink J."/>
            <person name="Frugier F."/>
            <person name="Benhamed M."/>
            <person name="Crespi M."/>
            <person name="Gouzy J."/>
            <person name="Gamas P."/>
        </authorList>
    </citation>
    <scope>NUCLEOTIDE SEQUENCE [LARGE SCALE GENOMIC DNA]</scope>
    <source>
        <strain evidence="6">cv. Jemalong A17</strain>
    </source>
</reference>
<reference evidence="2 5" key="2">
    <citation type="journal article" date="2014" name="BMC Genomics">
        <title>An improved genome release (version Mt4.0) for the model legume Medicago truncatula.</title>
        <authorList>
            <person name="Tang H."/>
            <person name="Krishnakumar V."/>
            <person name="Bidwell S."/>
            <person name="Rosen B."/>
            <person name="Chan A."/>
            <person name="Zhou S."/>
            <person name="Gentzbittel L."/>
            <person name="Childs K.L."/>
            <person name="Yandell M."/>
            <person name="Gundlach H."/>
            <person name="Mayer K.F."/>
            <person name="Schwartz D.C."/>
            <person name="Town C.D."/>
        </authorList>
    </citation>
    <scope>GENOME REANNOTATION</scope>
    <source>
        <strain evidence="4 5">cv. Jemalong A17</strain>
    </source>
</reference>
<evidence type="ECO:0000313" key="5">
    <source>
        <dbReference type="Proteomes" id="UP000002051"/>
    </source>
</evidence>
<dbReference type="STRING" id="3880.G7LAV9"/>
<reference evidence="4" key="3">
    <citation type="submission" date="2015-04" db="UniProtKB">
        <authorList>
            <consortium name="EnsemblPlants"/>
        </authorList>
    </citation>
    <scope>IDENTIFICATION</scope>
    <source>
        <strain evidence="4">cv. Jemalong A17</strain>
    </source>
</reference>
<evidence type="ECO:0000313" key="3">
    <source>
        <dbReference type="EMBL" id="RHN39671.1"/>
    </source>
</evidence>
<protein>
    <submittedName>
        <fullName evidence="2">Extensin, putative</fullName>
    </submittedName>
</protein>
<accession>G7LAV9</accession>
<keyword evidence="5" id="KW-1185">Reference proteome</keyword>
<dbReference type="OMA" id="LSHHEPG"/>
<dbReference type="OrthoDB" id="1939627at2759"/>
<dbReference type="Proteomes" id="UP000265566">
    <property type="component" value="Chromosome 8"/>
</dbReference>
<dbReference type="EMBL" id="PSQE01000008">
    <property type="protein sequence ID" value="RHN39671.1"/>
    <property type="molecule type" value="Genomic_DNA"/>
</dbReference>